<organism evidence="9 10">
    <name type="scientific">Shewanella hanedai</name>
    <name type="common">Alteromonas hanedai</name>
    <dbReference type="NCBI Taxonomy" id="25"/>
    <lineage>
        <taxon>Bacteria</taxon>
        <taxon>Pseudomonadati</taxon>
        <taxon>Pseudomonadota</taxon>
        <taxon>Gammaproteobacteria</taxon>
        <taxon>Alteromonadales</taxon>
        <taxon>Shewanellaceae</taxon>
        <taxon>Shewanella</taxon>
    </lineage>
</organism>
<keyword evidence="1 5" id="KW-0056">Arginine metabolism</keyword>
<comment type="caution">
    <text evidence="9">The sequence shown here is derived from an EMBL/GenBank/DDBJ whole genome shotgun (WGS) entry which is preliminary data.</text>
</comment>
<feature type="binding site" evidence="5">
    <location>
        <position position="71"/>
    </location>
    <ligand>
        <name>Zn(2+)</name>
        <dbReference type="ChEBI" id="CHEBI:29105"/>
    </ligand>
</feature>
<dbReference type="Gene3D" id="3.40.630.10">
    <property type="entry name" value="Zn peptidases"/>
    <property type="match status" value="1"/>
</dbReference>
<dbReference type="Pfam" id="PF24827">
    <property type="entry name" value="AstE_AspA_cat"/>
    <property type="match status" value="1"/>
</dbReference>
<evidence type="ECO:0000259" key="7">
    <source>
        <dbReference type="Pfam" id="PF04952"/>
    </source>
</evidence>
<dbReference type="NCBIfam" id="TIGR03242">
    <property type="entry name" value="arg_catab_astE"/>
    <property type="match status" value="1"/>
</dbReference>
<dbReference type="InterPro" id="IPR050178">
    <property type="entry name" value="AspA/AstE_fam"/>
</dbReference>
<gene>
    <name evidence="5 9" type="primary">astE</name>
    <name evidence="9" type="ORF">FN961_19385</name>
</gene>
<feature type="binding site" evidence="5">
    <location>
        <position position="68"/>
    </location>
    <ligand>
        <name>Zn(2+)</name>
        <dbReference type="ChEBI" id="CHEBI:29105"/>
    </ligand>
</feature>
<evidence type="ECO:0000313" key="10">
    <source>
        <dbReference type="Proteomes" id="UP000318126"/>
    </source>
</evidence>
<dbReference type="NCBIfam" id="NF003706">
    <property type="entry name" value="PRK05324.1"/>
    <property type="match status" value="1"/>
</dbReference>
<keyword evidence="2 5" id="KW-0479">Metal-binding</keyword>
<evidence type="ECO:0000256" key="4">
    <source>
        <dbReference type="ARBA" id="ARBA00022833"/>
    </source>
</evidence>
<keyword evidence="4 5" id="KW-0862">Zinc</keyword>
<dbReference type="OrthoDB" id="5290473at2"/>
<sequence length="354" mass="39862">MLQALKQSKDFLQFTLAQPQHFDEVGTFMLGSHTQVEVWDTGVIVFEPVESELKQTSGKDIVLSCAVHGNETAPIELCNGLVKALLEETLIAKQRILFLFGNPPAIINGTRFIDENLNRLFNGAHSVGEGLINPERIRAKKLEFYVDKFFTSENAATHKIHYDLHTAIRGSKHEKFAIYPYRPGRQYSGEQIMFLEACGIDTVLFHHEPTTTFSYFSSLNYQADAFTIELGKVLPMGQNDMTRFIALNEMLTRLISDTPLQLSEFNAKSVNLYQVCRAINKNFDDFEFTFANDVENFTAFPNGYILAKEGGNDIKVEHEIEAVVFPNAKVPIGQRTVLCLKPASTDNIDKAHNS</sequence>
<dbReference type="PANTHER" id="PTHR15162:SF7">
    <property type="entry name" value="SUCCINYLGLUTAMATE DESUCCINYLASE"/>
    <property type="match status" value="1"/>
</dbReference>
<dbReference type="PIRSF" id="PIRSF017020">
    <property type="entry name" value="AstE"/>
    <property type="match status" value="1"/>
</dbReference>
<dbReference type="InterPro" id="IPR055438">
    <property type="entry name" value="AstE_AspA_cat"/>
</dbReference>
<protein>
    <recommendedName>
        <fullName evidence="5 6">Succinylglutamate desuccinylase</fullName>
        <ecNumber evidence="5 6">3.5.1.96</ecNumber>
    </recommendedName>
</protein>
<feature type="active site" evidence="5">
    <location>
        <position position="229"/>
    </location>
</feature>
<dbReference type="GO" id="GO:0016788">
    <property type="term" value="F:hydrolase activity, acting on ester bonds"/>
    <property type="evidence" value="ECO:0007669"/>
    <property type="project" value="UniProtKB-UniRule"/>
</dbReference>
<evidence type="ECO:0000256" key="1">
    <source>
        <dbReference type="ARBA" id="ARBA00022503"/>
    </source>
</evidence>
<comment type="pathway">
    <text evidence="5">Amino-acid degradation; L-arginine degradation via AST pathway; L-glutamate and succinate from L-arginine: step 5/5.</text>
</comment>
<dbReference type="InterPro" id="IPR016681">
    <property type="entry name" value="SuccinylGlu_desuccinylase"/>
</dbReference>
<dbReference type="RefSeq" id="WP_144041829.1">
    <property type="nucleotide sequence ID" value="NZ_BMPL01000027.1"/>
</dbReference>
<dbReference type="AlphaFoldDB" id="A0A553JJU7"/>
<evidence type="ECO:0000256" key="5">
    <source>
        <dbReference type="HAMAP-Rule" id="MF_00767"/>
    </source>
</evidence>
<dbReference type="EMBL" id="VKGK01000028">
    <property type="protein sequence ID" value="TRY12737.1"/>
    <property type="molecule type" value="Genomic_DNA"/>
</dbReference>
<keyword evidence="3 5" id="KW-0378">Hydrolase</keyword>
<evidence type="ECO:0000256" key="6">
    <source>
        <dbReference type="NCBIfam" id="TIGR03242"/>
    </source>
</evidence>
<dbReference type="InterPro" id="IPR007036">
    <property type="entry name" value="Aste_AspA_hybrid_dom"/>
</dbReference>
<comment type="similarity">
    <text evidence="5">Belongs to the AspA/AstE family. Succinylglutamate desuccinylase subfamily.</text>
</comment>
<dbReference type="SUPFAM" id="SSF53187">
    <property type="entry name" value="Zn-dependent exopeptidases"/>
    <property type="match status" value="1"/>
</dbReference>
<dbReference type="CDD" id="cd03855">
    <property type="entry name" value="M14_ASTE"/>
    <property type="match status" value="1"/>
</dbReference>
<dbReference type="Proteomes" id="UP000318126">
    <property type="component" value="Unassembled WGS sequence"/>
</dbReference>
<comment type="cofactor">
    <cofactor evidence="5">
        <name>Zn(2+)</name>
        <dbReference type="ChEBI" id="CHEBI:29105"/>
    </cofactor>
    <text evidence="5">Binds 1 zinc ion per subunit.</text>
</comment>
<dbReference type="UniPathway" id="UPA00185">
    <property type="reaction ID" value="UER00283"/>
</dbReference>
<accession>A0A553JJU7</accession>
<dbReference type="GO" id="GO:0019544">
    <property type="term" value="P:L-arginine catabolic process to L-glutamate"/>
    <property type="evidence" value="ECO:0007669"/>
    <property type="project" value="UniProtKB-UniRule"/>
</dbReference>
<keyword evidence="10" id="KW-1185">Reference proteome</keyword>
<proteinExistence type="inferred from homology"/>
<dbReference type="GO" id="GO:0009017">
    <property type="term" value="F:succinylglutamate desuccinylase activity"/>
    <property type="evidence" value="ECO:0007669"/>
    <property type="project" value="UniProtKB-UniRule"/>
</dbReference>
<feature type="domain" description="AstE/AspA barrel-sandwich hybrid" evidence="7">
    <location>
        <begin position="269"/>
        <end position="342"/>
    </location>
</feature>
<dbReference type="GO" id="GO:0008270">
    <property type="term" value="F:zinc ion binding"/>
    <property type="evidence" value="ECO:0007669"/>
    <property type="project" value="UniProtKB-UniRule"/>
</dbReference>
<name>A0A553JJU7_SHEHA</name>
<feature type="domain" description="Succinylglutamate desuccinylase/Aspartoacylase catalytic" evidence="8">
    <location>
        <begin position="58"/>
        <end position="255"/>
    </location>
</feature>
<comment type="function">
    <text evidence="5">Transforms N(2)-succinylglutamate into succinate and glutamate.</text>
</comment>
<evidence type="ECO:0000313" key="9">
    <source>
        <dbReference type="EMBL" id="TRY12737.1"/>
    </source>
</evidence>
<reference evidence="10" key="1">
    <citation type="submission" date="2019-07" db="EMBL/GenBank/DDBJ databases">
        <title>Shewanella sp. YLB-08 draft genomic sequence.</title>
        <authorList>
            <person name="Yu L."/>
        </authorList>
    </citation>
    <scope>NUCLEOTIDE SEQUENCE [LARGE SCALE GENOMIC DNA]</scope>
    <source>
        <strain evidence="10">JCM 20706</strain>
    </source>
</reference>
<dbReference type="Pfam" id="PF04952">
    <property type="entry name" value="AstE_AspA_hybrid"/>
    <property type="match status" value="1"/>
</dbReference>
<dbReference type="HAMAP" id="MF_00767">
    <property type="entry name" value="Arg_catab_AstE"/>
    <property type="match status" value="1"/>
</dbReference>
<dbReference type="PANTHER" id="PTHR15162">
    <property type="entry name" value="ASPARTOACYLASE"/>
    <property type="match status" value="1"/>
</dbReference>
<feature type="binding site" evidence="5">
    <location>
        <position position="165"/>
    </location>
    <ligand>
        <name>Zn(2+)</name>
        <dbReference type="ChEBI" id="CHEBI:29105"/>
    </ligand>
</feature>
<dbReference type="EC" id="3.5.1.96" evidence="5 6"/>
<evidence type="ECO:0000256" key="2">
    <source>
        <dbReference type="ARBA" id="ARBA00022723"/>
    </source>
</evidence>
<comment type="catalytic activity">
    <reaction evidence="5">
        <text>N-succinyl-L-glutamate + H2O = L-glutamate + succinate</text>
        <dbReference type="Rhea" id="RHEA:15169"/>
        <dbReference type="ChEBI" id="CHEBI:15377"/>
        <dbReference type="ChEBI" id="CHEBI:29985"/>
        <dbReference type="ChEBI" id="CHEBI:30031"/>
        <dbReference type="ChEBI" id="CHEBI:58763"/>
        <dbReference type="EC" id="3.5.1.96"/>
    </reaction>
</comment>
<evidence type="ECO:0000259" key="8">
    <source>
        <dbReference type="Pfam" id="PF24827"/>
    </source>
</evidence>
<dbReference type="GO" id="GO:0019545">
    <property type="term" value="P:L-arginine catabolic process to succinate"/>
    <property type="evidence" value="ECO:0007669"/>
    <property type="project" value="UniProtKB-UniRule"/>
</dbReference>
<evidence type="ECO:0000256" key="3">
    <source>
        <dbReference type="ARBA" id="ARBA00022801"/>
    </source>
</evidence>